<proteinExistence type="inferred from homology"/>
<organism evidence="22 23">
    <name type="scientific">Pseudobowmanella zhangzhouensis</name>
    <dbReference type="NCBI Taxonomy" id="1537679"/>
    <lineage>
        <taxon>Bacteria</taxon>
        <taxon>Pseudomonadati</taxon>
        <taxon>Pseudomonadota</taxon>
        <taxon>Gammaproteobacteria</taxon>
        <taxon>Alteromonadales</taxon>
        <taxon>Alteromonadaceae</taxon>
    </lineage>
</organism>
<evidence type="ECO:0000256" key="3">
    <source>
        <dbReference type="ARBA" id="ARBA00004496"/>
    </source>
</evidence>
<dbReference type="EMBL" id="JBHSUS010000001">
    <property type="protein sequence ID" value="MFC6438833.1"/>
    <property type="molecule type" value="Genomic_DNA"/>
</dbReference>
<evidence type="ECO:0000313" key="22">
    <source>
        <dbReference type="EMBL" id="MFC6438833.1"/>
    </source>
</evidence>
<evidence type="ECO:0000256" key="17">
    <source>
        <dbReference type="ARBA" id="ARBA00023316"/>
    </source>
</evidence>
<comment type="cofactor">
    <cofactor evidence="1 20">
        <name>FAD</name>
        <dbReference type="ChEBI" id="CHEBI:57692"/>
    </cofactor>
</comment>
<feature type="domain" description="FAD-binding PCMH-type" evidence="21">
    <location>
        <begin position="12"/>
        <end position="179"/>
    </location>
</feature>
<comment type="caution">
    <text evidence="22">The sequence shown here is derived from an EMBL/GenBank/DDBJ whole genome shotgun (WGS) entry which is preliminary data.</text>
</comment>
<dbReference type="InterPro" id="IPR016167">
    <property type="entry name" value="FAD-bd_PCMH_sub1"/>
</dbReference>
<feature type="active site" evidence="20">
    <location>
        <position position="319"/>
    </location>
</feature>
<dbReference type="RefSeq" id="WP_131259828.1">
    <property type="nucleotide sequence ID" value="NZ_JBHSUS010000001.1"/>
</dbReference>
<dbReference type="Gene3D" id="3.30.43.10">
    <property type="entry name" value="Uridine Diphospho-n-acetylenolpyruvylglucosamine Reductase, domain 2"/>
    <property type="match status" value="1"/>
</dbReference>
<comment type="function">
    <text evidence="2 20">Cell wall formation.</text>
</comment>
<evidence type="ECO:0000256" key="12">
    <source>
        <dbReference type="ARBA" id="ARBA00022857"/>
    </source>
</evidence>
<keyword evidence="10 20" id="KW-0285">Flavoprotein</keyword>
<dbReference type="InterPro" id="IPR016166">
    <property type="entry name" value="FAD-bd_PCMH"/>
</dbReference>
<keyword evidence="13 20" id="KW-0133">Cell shape</keyword>
<comment type="subcellular location">
    <subcellularLocation>
        <location evidence="3 20">Cytoplasm</location>
    </subcellularLocation>
</comment>
<dbReference type="InterPro" id="IPR016169">
    <property type="entry name" value="FAD-bd_PCMH_sub2"/>
</dbReference>
<dbReference type="InterPro" id="IPR036318">
    <property type="entry name" value="FAD-bd_PCMH-like_sf"/>
</dbReference>
<evidence type="ECO:0000256" key="19">
    <source>
        <dbReference type="ARBA" id="ARBA00048914"/>
    </source>
</evidence>
<dbReference type="SUPFAM" id="SSF56194">
    <property type="entry name" value="Uridine diphospho-N-Acetylenolpyruvylglucosamine reductase, MurB, C-terminal domain"/>
    <property type="match status" value="1"/>
</dbReference>
<name>A0ABW1XF49_9ALTE</name>
<evidence type="ECO:0000259" key="21">
    <source>
        <dbReference type="PROSITE" id="PS51387"/>
    </source>
</evidence>
<evidence type="ECO:0000256" key="16">
    <source>
        <dbReference type="ARBA" id="ARBA00023306"/>
    </source>
</evidence>
<keyword evidence="9 20" id="KW-0132">Cell division</keyword>
<dbReference type="NCBIfam" id="NF000755">
    <property type="entry name" value="PRK00046.1"/>
    <property type="match status" value="1"/>
</dbReference>
<evidence type="ECO:0000256" key="9">
    <source>
        <dbReference type="ARBA" id="ARBA00022618"/>
    </source>
</evidence>
<evidence type="ECO:0000256" key="14">
    <source>
        <dbReference type="ARBA" id="ARBA00022984"/>
    </source>
</evidence>
<dbReference type="Pfam" id="PF01565">
    <property type="entry name" value="FAD_binding_4"/>
    <property type="match status" value="1"/>
</dbReference>
<protein>
    <recommendedName>
        <fullName evidence="7 20">UDP-N-acetylenolpyruvoylglucosamine reductase</fullName>
        <ecNumber evidence="6 20">1.3.1.98</ecNumber>
    </recommendedName>
    <alternativeName>
        <fullName evidence="18 20">UDP-N-acetylmuramate dehydrogenase</fullName>
    </alternativeName>
</protein>
<evidence type="ECO:0000256" key="11">
    <source>
        <dbReference type="ARBA" id="ARBA00022827"/>
    </source>
</evidence>
<evidence type="ECO:0000256" key="18">
    <source>
        <dbReference type="ARBA" id="ARBA00031026"/>
    </source>
</evidence>
<dbReference type="PANTHER" id="PTHR21071:SF4">
    <property type="entry name" value="UDP-N-ACETYLENOLPYRUVOYLGLUCOSAMINE REDUCTASE"/>
    <property type="match status" value="1"/>
</dbReference>
<dbReference type="GO" id="GO:0008762">
    <property type="term" value="F:UDP-N-acetylmuramate dehydrogenase activity"/>
    <property type="evidence" value="ECO:0007669"/>
    <property type="project" value="UniProtKB-EC"/>
</dbReference>
<dbReference type="NCBIfam" id="TIGR00179">
    <property type="entry name" value="murB"/>
    <property type="match status" value="1"/>
</dbReference>
<evidence type="ECO:0000256" key="7">
    <source>
        <dbReference type="ARBA" id="ARBA00015188"/>
    </source>
</evidence>
<keyword evidence="15 20" id="KW-0560">Oxidoreductase</keyword>
<keyword evidence="17 20" id="KW-0961">Cell wall biogenesis/degradation</keyword>
<dbReference type="HAMAP" id="MF_00037">
    <property type="entry name" value="MurB"/>
    <property type="match status" value="1"/>
</dbReference>
<dbReference type="InterPro" id="IPR011601">
    <property type="entry name" value="MurB_C"/>
</dbReference>
<dbReference type="SUPFAM" id="SSF56176">
    <property type="entry name" value="FAD-binding/transporter-associated domain-like"/>
    <property type="match status" value="1"/>
</dbReference>
<evidence type="ECO:0000256" key="2">
    <source>
        <dbReference type="ARBA" id="ARBA00003921"/>
    </source>
</evidence>
<evidence type="ECO:0000256" key="1">
    <source>
        <dbReference type="ARBA" id="ARBA00001974"/>
    </source>
</evidence>
<evidence type="ECO:0000256" key="10">
    <source>
        <dbReference type="ARBA" id="ARBA00022630"/>
    </source>
</evidence>
<keyword evidence="8 20" id="KW-0963">Cytoplasm</keyword>
<dbReference type="Proteomes" id="UP001596364">
    <property type="component" value="Unassembled WGS sequence"/>
</dbReference>
<keyword evidence="12 20" id="KW-0521">NADP</keyword>
<dbReference type="InterPro" id="IPR036635">
    <property type="entry name" value="MurB_C_sf"/>
</dbReference>
<dbReference type="PROSITE" id="PS51387">
    <property type="entry name" value="FAD_PCMH"/>
    <property type="match status" value="1"/>
</dbReference>
<evidence type="ECO:0000256" key="5">
    <source>
        <dbReference type="ARBA" id="ARBA00010485"/>
    </source>
</evidence>
<sequence length="331" mass="36426">MIQLSTRHTFGLSSCAQAEVVLSSLEQVVAWCKQPRDHFYILGGGSNSIFVEDYPGCIVQVALRGIELTEREDSWQLRVAAGENWHQLVAWSIEQGINGLENLALIPGTVGAAPIQNIGAYGREVADFIAMVDAVEIGSGKPLQFSNQACQFGYRDSVFKQQWANRCLVTAVTFELPKQWQAQINYAGLDTLDKPDAATIFAKVIRVRQQKLPDPAVQGNAGSFFKNPVVDAQVFNTLQHDFVSIPHYVQADGQIKIPAAWLIDQCGFKGQTRGGVICHPNQPLVLANNGSAKGDDVVAFAREIRDTVWNRFAILLENEVRLVGRHGLITL</sequence>
<keyword evidence="23" id="KW-1185">Reference proteome</keyword>
<feature type="active site" description="Proton donor" evidence="20">
    <location>
        <position position="223"/>
    </location>
</feature>
<reference evidence="23" key="1">
    <citation type="journal article" date="2019" name="Int. J. Syst. Evol. Microbiol.">
        <title>The Global Catalogue of Microorganisms (GCM) 10K type strain sequencing project: providing services to taxonomists for standard genome sequencing and annotation.</title>
        <authorList>
            <consortium name="The Broad Institute Genomics Platform"/>
            <consortium name="The Broad Institute Genome Sequencing Center for Infectious Disease"/>
            <person name="Wu L."/>
            <person name="Ma J."/>
        </authorList>
    </citation>
    <scope>NUCLEOTIDE SEQUENCE [LARGE SCALE GENOMIC DNA]</scope>
    <source>
        <strain evidence="23">CGMCC 1.16031</strain>
    </source>
</reference>
<gene>
    <name evidence="20 22" type="primary">murB</name>
    <name evidence="22" type="ORF">ACFP85_01505</name>
</gene>
<accession>A0ABW1XF49</accession>
<dbReference type="Pfam" id="PF02873">
    <property type="entry name" value="MurB_C"/>
    <property type="match status" value="1"/>
</dbReference>
<keyword evidence="16 20" id="KW-0131">Cell cycle</keyword>
<dbReference type="InterPro" id="IPR003170">
    <property type="entry name" value="MurB"/>
</dbReference>
<dbReference type="Gene3D" id="3.30.465.10">
    <property type="match status" value="1"/>
</dbReference>
<dbReference type="EC" id="1.3.1.98" evidence="6 20"/>
<keyword evidence="11 20" id="KW-0274">FAD</keyword>
<keyword evidence="14 20" id="KW-0573">Peptidoglycan synthesis</keyword>
<feature type="active site" evidence="20">
    <location>
        <position position="155"/>
    </location>
</feature>
<evidence type="ECO:0000256" key="20">
    <source>
        <dbReference type="HAMAP-Rule" id="MF_00037"/>
    </source>
</evidence>
<dbReference type="PANTHER" id="PTHR21071">
    <property type="entry name" value="UDP-N-ACETYLENOLPYRUVOYLGLUCOSAMINE REDUCTASE"/>
    <property type="match status" value="1"/>
</dbReference>
<evidence type="ECO:0000256" key="8">
    <source>
        <dbReference type="ARBA" id="ARBA00022490"/>
    </source>
</evidence>
<dbReference type="Gene3D" id="3.90.78.10">
    <property type="entry name" value="UDP-N-acetylenolpyruvoylglucosamine reductase, C-terminal domain"/>
    <property type="match status" value="1"/>
</dbReference>
<evidence type="ECO:0000256" key="4">
    <source>
        <dbReference type="ARBA" id="ARBA00004752"/>
    </source>
</evidence>
<evidence type="ECO:0000256" key="13">
    <source>
        <dbReference type="ARBA" id="ARBA00022960"/>
    </source>
</evidence>
<dbReference type="InterPro" id="IPR006094">
    <property type="entry name" value="Oxid_FAD_bind_N"/>
</dbReference>
<comment type="similarity">
    <text evidence="5 20">Belongs to the MurB family.</text>
</comment>
<evidence type="ECO:0000256" key="6">
    <source>
        <dbReference type="ARBA" id="ARBA00012518"/>
    </source>
</evidence>
<comment type="pathway">
    <text evidence="4 20">Cell wall biogenesis; peptidoglycan biosynthesis.</text>
</comment>
<evidence type="ECO:0000313" key="23">
    <source>
        <dbReference type="Proteomes" id="UP001596364"/>
    </source>
</evidence>
<comment type="catalytic activity">
    <reaction evidence="19 20">
        <text>UDP-N-acetyl-alpha-D-muramate + NADP(+) = UDP-N-acetyl-3-O-(1-carboxyvinyl)-alpha-D-glucosamine + NADPH + H(+)</text>
        <dbReference type="Rhea" id="RHEA:12248"/>
        <dbReference type="ChEBI" id="CHEBI:15378"/>
        <dbReference type="ChEBI" id="CHEBI:57783"/>
        <dbReference type="ChEBI" id="CHEBI:58349"/>
        <dbReference type="ChEBI" id="CHEBI:68483"/>
        <dbReference type="ChEBI" id="CHEBI:70757"/>
        <dbReference type="EC" id="1.3.1.98"/>
    </reaction>
</comment>
<evidence type="ECO:0000256" key="15">
    <source>
        <dbReference type="ARBA" id="ARBA00023002"/>
    </source>
</evidence>